<feature type="transmembrane region" description="Helical" evidence="7">
    <location>
        <begin position="212"/>
        <end position="235"/>
    </location>
</feature>
<feature type="domain" description="PhoU" evidence="8">
    <location>
        <begin position="344"/>
        <end position="429"/>
    </location>
</feature>
<keyword evidence="2" id="KW-1003">Cell membrane</keyword>
<accession>A0A2X3A9P3</accession>
<dbReference type="GO" id="GO:0005886">
    <property type="term" value="C:plasma membrane"/>
    <property type="evidence" value="ECO:0007669"/>
    <property type="project" value="UniProtKB-SubCell"/>
</dbReference>
<dbReference type="RefSeq" id="WP_011593127.1">
    <property type="nucleotide sequence ID" value="NZ_CABEEQ010000002.1"/>
</dbReference>
<feature type="transmembrane region" description="Helical" evidence="7">
    <location>
        <begin position="175"/>
        <end position="200"/>
    </location>
</feature>
<organism evidence="9 10">
    <name type="scientific">Clostridium perfringens</name>
    <dbReference type="NCBI Taxonomy" id="1502"/>
    <lineage>
        <taxon>Bacteria</taxon>
        <taxon>Bacillati</taxon>
        <taxon>Bacillota</taxon>
        <taxon>Clostridia</taxon>
        <taxon>Eubacteriales</taxon>
        <taxon>Clostridiaceae</taxon>
        <taxon>Clostridium</taxon>
    </lineage>
</organism>
<reference evidence="9 10" key="1">
    <citation type="submission" date="2018-06" db="EMBL/GenBank/DDBJ databases">
        <authorList>
            <consortium name="Pathogen Informatics"/>
            <person name="Doyle S."/>
        </authorList>
    </citation>
    <scope>NUCLEOTIDE SEQUENCE [LARGE SCALE GENOMIC DNA]</scope>
    <source>
        <strain evidence="9 10">NCTC8081</strain>
    </source>
</reference>
<evidence type="ECO:0000259" key="8">
    <source>
        <dbReference type="Pfam" id="PF01895"/>
    </source>
</evidence>
<feature type="transmembrane region" description="Helical" evidence="7">
    <location>
        <begin position="280"/>
        <end position="298"/>
    </location>
</feature>
<evidence type="ECO:0000256" key="4">
    <source>
        <dbReference type="ARBA" id="ARBA00022989"/>
    </source>
</evidence>
<dbReference type="InterPro" id="IPR003841">
    <property type="entry name" value="Na/Pi_transpt"/>
</dbReference>
<dbReference type="Gene3D" id="1.20.58.220">
    <property type="entry name" value="Phosphate transport system protein phou homolog 2, domain 2"/>
    <property type="match status" value="1"/>
</dbReference>
<dbReference type="GO" id="GO:0005436">
    <property type="term" value="F:sodium:phosphate symporter activity"/>
    <property type="evidence" value="ECO:0007669"/>
    <property type="project" value="InterPro"/>
</dbReference>
<evidence type="ECO:0000256" key="1">
    <source>
        <dbReference type="ARBA" id="ARBA00004651"/>
    </source>
</evidence>
<evidence type="ECO:0000256" key="7">
    <source>
        <dbReference type="SAM" id="Phobius"/>
    </source>
</evidence>
<protein>
    <submittedName>
        <fullName evidence="9">Na/Pi-cotransporter family protein/PhoU family protein</fullName>
    </submittedName>
</protein>
<dbReference type="NCBIfam" id="NF037997">
    <property type="entry name" value="Na_Pi_symport"/>
    <property type="match status" value="1"/>
</dbReference>
<dbReference type="InterPro" id="IPR038078">
    <property type="entry name" value="PhoU-like_sf"/>
</dbReference>
<dbReference type="Proteomes" id="UP000250234">
    <property type="component" value="Unassembled WGS sequence"/>
</dbReference>
<evidence type="ECO:0000256" key="5">
    <source>
        <dbReference type="ARBA" id="ARBA00023136"/>
    </source>
</evidence>
<feature type="transmembrane region" description="Helical" evidence="7">
    <location>
        <begin position="83"/>
        <end position="105"/>
    </location>
</feature>
<feature type="transmembrane region" description="Helical" evidence="7">
    <location>
        <begin position="247"/>
        <end position="268"/>
    </location>
</feature>
<name>A0A2X3A9P3_CLOPF</name>
<dbReference type="Pfam" id="PF01895">
    <property type="entry name" value="PhoU"/>
    <property type="match status" value="2"/>
</dbReference>
<dbReference type="PANTHER" id="PTHR10010">
    <property type="entry name" value="SOLUTE CARRIER FAMILY 34 SODIUM PHOSPHATE , MEMBER 2-RELATED"/>
    <property type="match status" value="1"/>
</dbReference>
<feature type="coiled-coil region" evidence="6">
    <location>
        <begin position="344"/>
        <end position="371"/>
    </location>
</feature>
<proteinExistence type="predicted"/>
<keyword evidence="5 7" id="KW-0472">Membrane</keyword>
<gene>
    <name evidence="9" type="primary">phoU_1</name>
    <name evidence="9" type="ORF">NCTC8081_00215</name>
</gene>
<evidence type="ECO:0000256" key="6">
    <source>
        <dbReference type="SAM" id="Coils"/>
    </source>
</evidence>
<dbReference type="AlphaFoldDB" id="A0A2X3A9P3"/>
<dbReference type="Pfam" id="PF02690">
    <property type="entry name" value="Na_Pi_cotrans"/>
    <property type="match status" value="1"/>
</dbReference>
<dbReference type="EMBL" id="UAWO01000002">
    <property type="protein sequence ID" value="SQC06154.1"/>
    <property type="molecule type" value="Genomic_DNA"/>
</dbReference>
<feature type="transmembrane region" description="Helical" evidence="7">
    <location>
        <begin position="111"/>
        <end position="127"/>
    </location>
</feature>
<dbReference type="InterPro" id="IPR026022">
    <property type="entry name" value="PhoU_dom"/>
</dbReference>
<keyword evidence="6" id="KW-0175">Coiled coil</keyword>
<feature type="domain" description="PhoU" evidence="8">
    <location>
        <begin position="453"/>
        <end position="533"/>
    </location>
</feature>
<dbReference type="PANTHER" id="PTHR10010:SF46">
    <property type="entry name" value="SODIUM-DEPENDENT PHOSPHATE TRANSPORT PROTEIN 2B"/>
    <property type="match status" value="1"/>
</dbReference>
<dbReference type="NCBIfam" id="TIGR00704">
    <property type="entry name" value="NaPi_cotrn_rel"/>
    <property type="match status" value="1"/>
</dbReference>
<evidence type="ECO:0000313" key="10">
    <source>
        <dbReference type="Proteomes" id="UP000250234"/>
    </source>
</evidence>
<dbReference type="InterPro" id="IPR004633">
    <property type="entry name" value="NaPi_cotrn-rel/YqeW-like"/>
</dbReference>
<evidence type="ECO:0000313" key="9">
    <source>
        <dbReference type="EMBL" id="SQC06154.1"/>
    </source>
</evidence>
<keyword evidence="4 7" id="KW-1133">Transmembrane helix</keyword>
<feature type="transmembrane region" description="Helical" evidence="7">
    <location>
        <begin position="50"/>
        <end position="76"/>
    </location>
</feature>
<evidence type="ECO:0000256" key="3">
    <source>
        <dbReference type="ARBA" id="ARBA00022692"/>
    </source>
</evidence>
<dbReference type="GO" id="GO:0044341">
    <property type="term" value="P:sodium-dependent phosphate transport"/>
    <property type="evidence" value="ECO:0007669"/>
    <property type="project" value="InterPro"/>
</dbReference>
<sequence length="537" mass="58499">MKDAIFTLMEVAGGLGLFLFGMKLMGEGLENAAGDKLKSILEKVTKNPISAVLVGAFVTMVIQSSSATTVMVVGFVNAGLMNLAQAAGVIMGANVGTTITAQLVAFKLDEIAPLFVIVGVVLLMSAKQKKRKDIADIILGFGILFMGMGIMSSALKPLSHSPMFSQLIMAIGDNWVLGIFTGLALTAILQSSSATTSILIALASTGSITINIVLPILFGCNIGTCVTALISSIGANKTAHKAAAIHLMFNILGTLIFIPFLKPLGYIVQEMSPGDVQRQIANAHTIFNITATIILVPLSKYMIIIVNKLIKGEDEVELFGPKYLDERLLETPVIAAGQVQKETLRMANKAKENLELSMKAFRENNESLVKKVYDNEKLINILEEEITAYLVKLSKCDLSAKESNLVASTFHIVTDIERIGDHVENIADLTLEKIGRKLKYSEDALKEIDYIYDQTIKALDITIDAYANENVEEAGNIYEVERKIDASQKEFRENHIKRLSQGFCNAYDGAIFMDLLSNFERIGDHATNIAESVMEVY</sequence>
<feature type="transmembrane region" description="Helical" evidence="7">
    <location>
        <begin position="134"/>
        <end position="155"/>
    </location>
</feature>
<comment type="subcellular location">
    <subcellularLocation>
        <location evidence="1">Cell membrane</location>
        <topology evidence="1">Multi-pass membrane protein</topology>
    </subcellularLocation>
</comment>
<keyword evidence="3 7" id="KW-0812">Transmembrane</keyword>
<dbReference type="SUPFAM" id="SSF109755">
    <property type="entry name" value="PhoU-like"/>
    <property type="match status" value="1"/>
</dbReference>
<evidence type="ECO:0000256" key="2">
    <source>
        <dbReference type="ARBA" id="ARBA00022475"/>
    </source>
</evidence>